<evidence type="ECO:0000256" key="4">
    <source>
        <dbReference type="ARBA" id="ARBA00018141"/>
    </source>
</evidence>
<evidence type="ECO:0000313" key="12">
    <source>
        <dbReference type="EMBL" id="KKU56448.1"/>
    </source>
</evidence>
<dbReference type="Proteomes" id="UP000034607">
    <property type="component" value="Unassembled WGS sequence"/>
</dbReference>
<evidence type="ECO:0000256" key="5">
    <source>
        <dbReference type="ARBA" id="ARBA00022723"/>
    </source>
</evidence>
<evidence type="ECO:0000256" key="7">
    <source>
        <dbReference type="ARBA" id="ARBA00023239"/>
    </source>
</evidence>
<comment type="catalytic activity">
    <reaction evidence="9">
        <text>7,8-dihydroneopterin 3'-triphosphate + H2O = 6-carboxy-5,6,7,8-tetrahydropterin + triphosphate + acetaldehyde + 2 H(+)</text>
        <dbReference type="Rhea" id="RHEA:27966"/>
        <dbReference type="ChEBI" id="CHEBI:15343"/>
        <dbReference type="ChEBI" id="CHEBI:15377"/>
        <dbReference type="ChEBI" id="CHEBI:15378"/>
        <dbReference type="ChEBI" id="CHEBI:18036"/>
        <dbReference type="ChEBI" id="CHEBI:58462"/>
        <dbReference type="ChEBI" id="CHEBI:61032"/>
        <dbReference type="EC" id="4.1.2.50"/>
    </reaction>
</comment>
<feature type="binding site" evidence="11">
    <location>
        <position position="26"/>
    </location>
    <ligand>
        <name>Zn(2+)</name>
        <dbReference type="ChEBI" id="CHEBI:29105"/>
    </ligand>
</feature>
<dbReference type="GO" id="GO:0070497">
    <property type="term" value="F:6-carboxytetrahydropterin synthase activity"/>
    <property type="evidence" value="ECO:0007669"/>
    <property type="project" value="UniProtKB-EC"/>
</dbReference>
<dbReference type="UniPathway" id="UPA00391"/>
<feature type="binding site" evidence="11">
    <location>
        <position position="28"/>
    </location>
    <ligand>
        <name>Zn(2+)</name>
        <dbReference type="ChEBI" id="CHEBI:29105"/>
    </ligand>
</feature>
<comment type="caution">
    <text evidence="12">The sequence shown here is derived from an EMBL/GenBank/DDBJ whole genome shotgun (WGS) entry which is preliminary data.</text>
</comment>
<dbReference type="PIRSF" id="PIRSF006113">
    <property type="entry name" value="PTP_synth"/>
    <property type="match status" value="1"/>
</dbReference>
<comment type="pathway">
    <text evidence="1">Purine metabolism; 7-cyano-7-deazaguanine biosynthesis.</text>
</comment>
<keyword evidence="5 11" id="KW-0479">Metal-binding</keyword>
<evidence type="ECO:0000313" key="13">
    <source>
        <dbReference type="Proteomes" id="UP000034607"/>
    </source>
</evidence>
<evidence type="ECO:0000256" key="6">
    <source>
        <dbReference type="ARBA" id="ARBA00022833"/>
    </source>
</evidence>
<feature type="active site" description="Proton acceptor" evidence="10">
    <location>
        <position position="22"/>
    </location>
</feature>
<dbReference type="GO" id="GO:0046872">
    <property type="term" value="F:metal ion binding"/>
    <property type="evidence" value="ECO:0007669"/>
    <property type="project" value="UniProtKB-KW"/>
</dbReference>
<protein>
    <recommendedName>
        <fullName evidence="4">6-carboxy-5,6,7,8-tetrahydropterin synthase</fullName>
        <ecNumber evidence="3">4.1.2.50</ecNumber>
    </recommendedName>
    <alternativeName>
        <fullName evidence="8">Queuosine biosynthesis protein QueD</fullName>
    </alternativeName>
</protein>
<evidence type="ECO:0000256" key="3">
    <source>
        <dbReference type="ARBA" id="ARBA00012982"/>
    </source>
</evidence>
<dbReference type="PANTHER" id="PTHR12589">
    <property type="entry name" value="PYRUVOYL TETRAHYDROBIOPTERIN SYNTHASE"/>
    <property type="match status" value="1"/>
</dbReference>
<evidence type="ECO:0000256" key="11">
    <source>
        <dbReference type="PIRSR" id="PIRSR006113-2"/>
    </source>
</evidence>
<proteinExistence type="inferred from homology"/>
<comment type="cofactor">
    <cofactor evidence="11">
        <name>Zn(2+)</name>
        <dbReference type="ChEBI" id="CHEBI:29105"/>
    </cofactor>
    <text evidence="11">Binds 1 zinc ion per subunit.</text>
</comment>
<evidence type="ECO:0000256" key="1">
    <source>
        <dbReference type="ARBA" id="ARBA00005061"/>
    </source>
</evidence>
<keyword evidence="6 11" id="KW-0862">Zinc</keyword>
<feature type="active site" description="Charge relay system" evidence="10">
    <location>
        <position position="136"/>
    </location>
</feature>
<sequence length="150" mass="17694">MIVTRQIEWDMGHRVTNHRSKCRNLHGHRYKMIVHVSGKLIDKSGDSSEGMVIDFQDIKKIIVENIHDVLDHGFMVWQKDHILMDFFKKQPDFKYISVPFVPTAENIARWSFERLKPLFIDKFGTNLKLVEIQLWETPNSLVICCKKDIV</sequence>
<name>A0A0G1TQJ3_9BACT</name>
<feature type="binding site" evidence="11">
    <location>
        <position position="13"/>
    </location>
    <ligand>
        <name>Zn(2+)</name>
        <dbReference type="ChEBI" id="CHEBI:29105"/>
    </ligand>
</feature>
<evidence type="ECO:0000256" key="8">
    <source>
        <dbReference type="ARBA" id="ARBA00031449"/>
    </source>
</evidence>
<dbReference type="PANTHER" id="PTHR12589:SF7">
    <property type="entry name" value="6-PYRUVOYL TETRAHYDROBIOPTERIN SYNTHASE"/>
    <property type="match status" value="1"/>
</dbReference>
<evidence type="ECO:0000256" key="2">
    <source>
        <dbReference type="ARBA" id="ARBA00008900"/>
    </source>
</evidence>
<evidence type="ECO:0000256" key="9">
    <source>
        <dbReference type="ARBA" id="ARBA00048807"/>
    </source>
</evidence>
<dbReference type="AlphaFoldDB" id="A0A0G1TQJ3"/>
<organism evidence="12 13">
    <name type="scientific">Candidatus Amesbacteria bacterium GW2011_GWA2_47_11</name>
    <dbReference type="NCBI Taxonomy" id="1618357"/>
    <lineage>
        <taxon>Bacteria</taxon>
        <taxon>Candidatus Amesiibacteriota</taxon>
    </lineage>
</organism>
<dbReference type="EC" id="4.1.2.50" evidence="3"/>
<reference evidence="12 13" key="1">
    <citation type="journal article" date="2015" name="Nature">
        <title>rRNA introns, odd ribosomes, and small enigmatic genomes across a large radiation of phyla.</title>
        <authorList>
            <person name="Brown C.T."/>
            <person name="Hug L.A."/>
            <person name="Thomas B.C."/>
            <person name="Sharon I."/>
            <person name="Castelle C.J."/>
            <person name="Singh A."/>
            <person name="Wilkins M.J."/>
            <person name="Williams K.H."/>
            <person name="Banfield J.F."/>
        </authorList>
    </citation>
    <scope>NUCLEOTIDE SEQUENCE [LARGE SCALE GENOMIC DNA]</scope>
</reference>
<evidence type="ECO:0000256" key="10">
    <source>
        <dbReference type="PIRSR" id="PIRSR006113-1"/>
    </source>
</evidence>
<comment type="similarity">
    <text evidence="2">Belongs to the PTPS family. QueD subfamily.</text>
</comment>
<keyword evidence="7" id="KW-0456">Lyase</keyword>
<dbReference type="Gene3D" id="3.30.479.10">
    <property type="entry name" value="6-pyruvoyl tetrahydropterin synthase/QueD"/>
    <property type="match status" value="1"/>
</dbReference>
<feature type="active site" description="Charge relay system" evidence="10">
    <location>
        <position position="72"/>
    </location>
</feature>
<dbReference type="InterPro" id="IPR038418">
    <property type="entry name" value="6-PTP_synth/QueD_sf"/>
</dbReference>
<gene>
    <name evidence="12" type="ORF">UX78_C0008G0012</name>
</gene>
<dbReference type="InterPro" id="IPR007115">
    <property type="entry name" value="6-PTP_synth/QueD"/>
</dbReference>
<dbReference type="EMBL" id="LCNM01000008">
    <property type="protein sequence ID" value="KKU56448.1"/>
    <property type="molecule type" value="Genomic_DNA"/>
</dbReference>
<dbReference type="SUPFAM" id="SSF55620">
    <property type="entry name" value="Tetrahydrobiopterin biosynthesis enzymes-like"/>
    <property type="match status" value="1"/>
</dbReference>
<dbReference type="Pfam" id="PF01242">
    <property type="entry name" value="PTPS"/>
    <property type="match status" value="1"/>
</dbReference>
<accession>A0A0G1TQJ3</accession>